<sequence length="66" mass="6756">MTTGLGSVPGLVELGVQRRISLTVSGTGSSGSSLSALLECDRPRRSGPLSGEVVYLAVAVIALVWK</sequence>
<keyword evidence="2" id="KW-1185">Reference proteome</keyword>
<proteinExistence type="predicted"/>
<name>A0A239C2T6_9ACTN</name>
<protein>
    <submittedName>
        <fullName evidence="1">Uncharacterized protein</fullName>
    </submittedName>
</protein>
<gene>
    <name evidence="1" type="ORF">SAMN06265355_111247</name>
</gene>
<dbReference type="Proteomes" id="UP000198420">
    <property type="component" value="Unassembled WGS sequence"/>
</dbReference>
<accession>A0A239C2T6</accession>
<evidence type="ECO:0000313" key="2">
    <source>
        <dbReference type="Proteomes" id="UP000198420"/>
    </source>
</evidence>
<dbReference type="AlphaFoldDB" id="A0A239C2T6"/>
<reference evidence="2" key="1">
    <citation type="submission" date="2017-06" db="EMBL/GenBank/DDBJ databases">
        <authorList>
            <person name="Varghese N."/>
            <person name="Submissions S."/>
        </authorList>
    </citation>
    <scope>NUCLEOTIDE SEQUENCE [LARGE SCALE GENOMIC DNA]</scope>
    <source>
        <strain evidence="2">DSM 44485</strain>
    </source>
</reference>
<dbReference type="RefSeq" id="WP_089314744.1">
    <property type="nucleotide sequence ID" value="NZ_FZNP01000011.1"/>
</dbReference>
<evidence type="ECO:0000313" key="1">
    <source>
        <dbReference type="EMBL" id="SNS14486.1"/>
    </source>
</evidence>
<dbReference type="EMBL" id="FZNP01000011">
    <property type="protein sequence ID" value="SNS14486.1"/>
    <property type="molecule type" value="Genomic_DNA"/>
</dbReference>
<organism evidence="1 2">
    <name type="scientific">Actinomadura mexicana</name>
    <dbReference type="NCBI Taxonomy" id="134959"/>
    <lineage>
        <taxon>Bacteria</taxon>
        <taxon>Bacillati</taxon>
        <taxon>Actinomycetota</taxon>
        <taxon>Actinomycetes</taxon>
        <taxon>Streptosporangiales</taxon>
        <taxon>Thermomonosporaceae</taxon>
        <taxon>Actinomadura</taxon>
    </lineage>
</organism>